<dbReference type="OrthoDB" id="3264102at2759"/>
<evidence type="ECO:0000256" key="3">
    <source>
        <dbReference type="ARBA" id="ARBA00023288"/>
    </source>
</evidence>
<dbReference type="EMBL" id="JABBWG010000002">
    <property type="protein sequence ID" value="KAG1825952.1"/>
    <property type="molecule type" value="Genomic_DNA"/>
</dbReference>
<reference evidence="5" key="1">
    <citation type="journal article" date="2020" name="New Phytol.">
        <title>Comparative genomics reveals dynamic genome evolution in host specialist ectomycorrhizal fungi.</title>
        <authorList>
            <person name="Lofgren L.A."/>
            <person name="Nguyen N.H."/>
            <person name="Vilgalys R."/>
            <person name="Ruytinx J."/>
            <person name="Liao H.L."/>
            <person name="Branco S."/>
            <person name="Kuo A."/>
            <person name="LaButti K."/>
            <person name="Lipzen A."/>
            <person name="Andreopoulos W."/>
            <person name="Pangilinan J."/>
            <person name="Riley R."/>
            <person name="Hundley H."/>
            <person name="Na H."/>
            <person name="Barry K."/>
            <person name="Grigoriev I.V."/>
            <person name="Stajich J.E."/>
            <person name="Kennedy P.G."/>
        </authorList>
    </citation>
    <scope>NUCLEOTIDE SEQUENCE</scope>
    <source>
        <strain evidence="5">MN1</strain>
    </source>
</reference>
<keyword evidence="6" id="KW-1185">Reference proteome</keyword>
<dbReference type="AlphaFoldDB" id="A0A9P7ENN9"/>
<keyword evidence="1" id="KW-0519">Myristate</keyword>
<evidence type="ECO:0000313" key="6">
    <source>
        <dbReference type="Proteomes" id="UP000807769"/>
    </source>
</evidence>
<protein>
    <submittedName>
        <fullName evidence="5">Uncharacterized protein</fullName>
    </submittedName>
</protein>
<gene>
    <name evidence="5" type="ORF">BJ212DRAFT_313921</name>
</gene>
<feature type="compositionally biased region" description="Polar residues" evidence="4">
    <location>
        <begin position="15"/>
        <end position="33"/>
    </location>
</feature>
<accession>A0A9P7ENN9</accession>
<keyword evidence="3" id="KW-0449">Lipoprotein</keyword>
<comment type="caution">
    <text evidence="5">The sequence shown here is derived from an EMBL/GenBank/DDBJ whole genome shotgun (WGS) entry which is preliminary data.</text>
</comment>
<proteinExistence type="predicted"/>
<sequence length="112" mass="11659">MGSLCSKARAHSGRHQVSGSTAAQSNDGTTATPPSDPRAAAAKAAERRLKTAHARGTNPSNPNRGRLAEQVVTAKAAKPVPTSRDEERLVVMSSSMTDYLPFLTVATSSGIE</sequence>
<name>A0A9P7ENN9_9AGAM</name>
<organism evidence="5 6">
    <name type="scientific">Suillus subaureus</name>
    <dbReference type="NCBI Taxonomy" id="48587"/>
    <lineage>
        <taxon>Eukaryota</taxon>
        <taxon>Fungi</taxon>
        <taxon>Dikarya</taxon>
        <taxon>Basidiomycota</taxon>
        <taxon>Agaricomycotina</taxon>
        <taxon>Agaricomycetes</taxon>
        <taxon>Agaricomycetidae</taxon>
        <taxon>Boletales</taxon>
        <taxon>Suillineae</taxon>
        <taxon>Suillaceae</taxon>
        <taxon>Suillus</taxon>
    </lineage>
</organism>
<dbReference type="InterPro" id="IPR031632">
    <property type="entry name" value="SVIP"/>
</dbReference>
<evidence type="ECO:0000313" key="5">
    <source>
        <dbReference type="EMBL" id="KAG1825952.1"/>
    </source>
</evidence>
<dbReference type="RefSeq" id="XP_041199205.1">
    <property type="nucleotide sequence ID" value="XM_041342894.1"/>
</dbReference>
<dbReference type="GeneID" id="64636910"/>
<dbReference type="Pfam" id="PF15811">
    <property type="entry name" value="SVIP"/>
    <property type="match status" value="1"/>
</dbReference>
<evidence type="ECO:0000256" key="4">
    <source>
        <dbReference type="SAM" id="MobiDB-lite"/>
    </source>
</evidence>
<dbReference type="Proteomes" id="UP000807769">
    <property type="component" value="Unassembled WGS sequence"/>
</dbReference>
<evidence type="ECO:0000256" key="2">
    <source>
        <dbReference type="ARBA" id="ARBA00023139"/>
    </source>
</evidence>
<evidence type="ECO:0000256" key="1">
    <source>
        <dbReference type="ARBA" id="ARBA00022707"/>
    </source>
</evidence>
<keyword evidence="2" id="KW-0564">Palmitate</keyword>
<feature type="region of interest" description="Disordered" evidence="4">
    <location>
        <begin position="1"/>
        <end position="85"/>
    </location>
</feature>